<dbReference type="InterPro" id="IPR012318">
    <property type="entry name" value="HTH_CRP"/>
</dbReference>
<keyword evidence="1" id="KW-0805">Transcription regulation</keyword>
<feature type="domain" description="Cyclic nucleotide-binding" evidence="4">
    <location>
        <begin position="9"/>
        <end position="107"/>
    </location>
</feature>
<protein>
    <submittedName>
        <fullName evidence="5">CRP-like cAMP-binding protein</fullName>
    </submittedName>
</protein>
<evidence type="ECO:0000256" key="3">
    <source>
        <dbReference type="ARBA" id="ARBA00023163"/>
    </source>
</evidence>
<dbReference type="InterPro" id="IPR014710">
    <property type="entry name" value="RmlC-like_jellyroll"/>
</dbReference>
<dbReference type="InterPro" id="IPR050397">
    <property type="entry name" value="Env_Response_Regulators"/>
</dbReference>
<evidence type="ECO:0000313" key="6">
    <source>
        <dbReference type="Proteomes" id="UP000294743"/>
    </source>
</evidence>
<dbReference type="SUPFAM" id="SSF51206">
    <property type="entry name" value="cAMP-binding domain-like"/>
    <property type="match status" value="1"/>
</dbReference>
<evidence type="ECO:0000259" key="4">
    <source>
        <dbReference type="PROSITE" id="PS50042"/>
    </source>
</evidence>
<evidence type="ECO:0000313" key="5">
    <source>
        <dbReference type="EMBL" id="TDW13124.1"/>
    </source>
</evidence>
<accession>A0A4R7ZCD6</accession>
<dbReference type="GO" id="GO:0003700">
    <property type="term" value="F:DNA-binding transcription factor activity"/>
    <property type="evidence" value="ECO:0007669"/>
    <property type="project" value="TreeGrafter"/>
</dbReference>
<dbReference type="SMART" id="SM00100">
    <property type="entry name" value="cNMP"/>
    <property type="match status" value="1"/>
</dbReference>
<keyword evidence="3" id="KW-0804">Transcription</keyword>
<dbReference type="SUPFAM" id="SSF46785">
    <property type="entry name" value="Winged helix' DNA-binding domain"/>
    <property type="match status" value="1"/>
</dbReference>
<keyword evidence="6" id="KW-1185">Reference proteome</keyword>
<dbReference type="AlphaFoldDB" id="A0A4R7ZCD6"/>
<dbReference type="Gene3D" id="2.60.120.10">
    <property type="entry name" value="Jelly Rolls"/>
    <property type="match status" value="1"/>
</dbReference>
<dbReference type="CDD" id="cd00038">
    <property type="entry name" value="CAP_ED"/>
    <property type="match status" value="1"/>
</dbReference>
<name>A0A4R7ZCD6_9FIRM</name>
<dbReference type="InterPro" id="IPR000595">
    <property type="entry name" value="cNMP-bd_dom"/>
</dbReference>
<dbReference type="InterPro" id="IPR036390">
    <property type="entry name" value="WH_DNA-bd_sf"/>
</dbReference>
<dbReference type="GO" id="GO:0003677">
    <property type="term" value="F:DNA binding"/>
    <property type="evidence" value="ECO:0007669"/>
    <property type="project" value="UniProtKB-KW"/>
</dbReference>
<dbReference type="InterPro" id="IPR018490">
    <property type="entry name" value="cNMP-bd_dom_sf"/>
</dbReference>
<dbReference type="Pfam" id="PF13545">
    <property type="entry name" value="HTH_Crp_2"/>
    <property type="match status" value="1"/>
</dbReference>
<organism evidence="5 6">
    <name type="scientific">Breznakia blatticola</name>
    <dbReference type="NCBI Taxonomy" id="1754012"/>
    <lineage>
        <taxon>Bacteria</taxon>
        <taxon>Bacillati</taxon>
        <taxon>Bacillota</taxon>
        <taxon>Erysipelotrichia</taxon>
        <taxon>Erysipelotrichales</taxon>
        <taxon>Erysipelotrichaceae</taxon>
        <taxon>Breznakia</taxon>
    </lineage>
</organism>
<dbReference type="PANTHER" id="PTHR24567">
    <property type="entry name" value="CRP FAMILY TRANSCRIPTIONAL REGULATORY PROTEIN"/>
    <property type="match status" value="1"/>
</dbReference>
<keyword evidence="2" id="KW-0238">DNA-binding</keyword>
<evidence type="ECO:0000256" key="1">
    <source>
        <dbReference type="ARBA" id="ARBA00023015"/>
    </source>
</evidence>
<dbReference type="RefSeq" id="WP_166667620.1">
    <property type="nucleotide sequence ID" value="NZ_SODD01000049.1"/>
</dbReference>
<dbReference type="GO" id="GO:0005829">
    <property type="term" value="C:cytosol"/>
    <property type="evidence" value="ECO:0007669"/>
    <property type="project" value="TreeGrafter"/>
</dbReference>
<comment type="caution">
    <text evidence="5">The sequence shown here is derived from an EMBL/GenBank/DDBJ whole genome shotgun (WGS) entry which is preliminary data.</text>
</comment>
<evidence type="ECO:0000256" key="2">
    <source>
        <dbReference type="ARBA" id="ARBA00023125"/>
    </source>
</evidence>
<dbReference type="EMBL" id="SODD01000049">
    <property type="protein sequence ID" value="TDW13124.1"/>
    <property type="molecule type" value="Genomic_DNA"/>
</dbReference>
<dbReference type="Pfam" id="PF00027">
    <property type="entry name" value="cNMP_binding"/>
    <property type="match status" value="1"/>
</dbReference>
<sequence>MQNHTTISMFSNVDQNIIDQVLQQASHKHFARNEQIFSIGDTIHDMYLIVSGTMEISSYDIHGNKKLVTVLGEGELFAESVALGNENITPFEITAKSSLHVIFFSRDDVFDFPKPILRNLLTILSTKNVFLTHKLEILNKTTIRERIFEMLNFYHLKDKSYTVRIPYNKTQLAEYLSVNRSSLSRELKTMQTENIFSIQKDVFTLNPKYF</sequence>
<dbReference type="PANTHER" id="PTHR24567:SF58">
    <property type="entry name" value="CYCLIC AMP-BINDING REGULATORY PROTEIN"/>
    <property type="match status" value="1"/>
</dbReference>
<dbReference type="Proteomes" id="UP000294743">
    <property type="component" value="Unassembled WGS sequence"/>
</dbReference>
<dbReference type="PROSITE" id="PS50042">
    <property type="entry name" value="CNMP_BINDING_3"/>
    <property type="match status" value="1"/>
</dbReference>
<gene>
    <name evidence="5" type="ORF">EDD63_14914</name>
</gene>
<reference evidence="5 6" key="1">
    <citation type="submission" date="2019-03" db="EMBL/GenBank/DDBJ databases">
        <title>Genomic Encyclopedia of Type Strains, Phase IV (KMG-IV): sequencing the most valuable type-strain genomes for metagenomic binning, comparative biology and taxonomic classification.</title>
        <authorList>
            <person name="Goeker M."/>
        </authorList>
    </citation>
    <scope>NUCLEOTIDE SEQUENCE [LARGE SCALE GENOMIC DNA]</scope>
    <source>
        <strain evidence="5 6">DSM 28867</strain>
    </source>
</reference>
<proteinExistence type="predicted"/>